<keyword evidence="3" id="KW-1185">Reference proteome</keyword>
<dbReference type="InterPro" id="IPR004864">
    <property type="entry name" value="LEA_2"/>
</dbReference>
<dbReference type="Proteomes" id="UP000029221">
    <property type="component" value="Unassembled WGS sequence"/>
</dbReference>
<gene>
    <name evidence="2" type="ORF">JCM19294_2560</name>
</gene>
<comment type="caution">
    <text evidence="2">The sequence shown here is derived from an EMBL/GenBank/DDBJ whole genome shotgun (WGS) entry which is preliminary data.</text>
</comment>
<sequence length="158" mass="17735">MKKIFILFVVVLVSFSCSNPYEDVVFLRIEQAELLNITRDSVELQAVCVMYNPNDIGLQLKQADFDVYINNYKSANIHQTSDAIMPGNSEFEFPIKAQLSPKDLIGKRGNQMIDIALQVLGNKKVAVKYDGSVDIEKGVFSITVPVIDSLEVPVKFKF</sequence>
<dbReference type="EMBL" id="BBML01000001">
    <property type="protein sequence ID" value="GAK95778.1"/>
    <property type="molecule type" value="Genomic_DNA"/>
</dbReference>
<proteinExistence type="predicted"/>
<dbReference type="SUPFAM" id="SSF117070">
    <property type="entry name" value="LEA14-like"/>
    <property type="match status" value="1"/>
</dbReference>
<organism evidence="2 3">
    <name type="scientific">Nonlabens tegetincola</name>
    <dbReference type="NCBI Taxonomy" id="323273"/>
    <lineage>
        <taxon>Bacteria</taxon>
        <taxon>Pseudomonadati</taxon>
        <taxon>Bacteroidota</taxon>
        <taxon>Flavobacteriia</taxon>
        <taxon>Flavobacteriales</taxon>
        <taxon>Flavobacteriaceae</taxon>
        <taxon>Nonlabens</taxon>
    </lineage>
</organism>
<dbReference type="Gene3D" id="2.60.40.1820">
    <property type="match status" value="1"/>
</dbReference>
<evidence type="ECO:0000259" key="1">
    <source>
        <dbReference type="Pfam" id="PF03168"/>
    </source>
</evidence>
<evidence type="ECO:0000313" key="2">
    <source>
        <dbReference type="EMBL" id="GAK95778.1"/>
    </source>
</evidence>
<evidence type="ECO:0000313" key="3">
    <source>
        <dbReference type="Proteomes" id="UP000029221"/>
    </source>
</evidence>
<reference evidence="2" key="1">
    <citation type="journal article" date="2014" name="Genome Announc.">
        <title>Draft Genome Sequences of Marine Flavobacterium Nonlabens Strains NR17, NR24, NR27, NR32, NR33, and Ara13.</title>
        <authorList>
            <person name="Nakanishi M."/>
            <person name="Meirelles P."/>
            <person name="Suzuki R."/>
            <person name="Takatani N."/>
            <person name="Mino S."/>
            <person name="Suda W."/>
            <person name="Oshima K."/>
            <person name="Hattori M."/>
            <person name="Ohkuma M."/>
            <person name="Hosokawa M."/>
            <person name="Miyashita K."/>
            <person name="Thompson F.L."/>
            <person name="Niwa A."/>
            <person name="Sawabe T."/>
            <person name="Sawabe T."/>
        </authorList>
    </citation>
    <scope>NUCLEOTIDE SEQUENCE [LARGE SCALE GENOMIC DNA]</scope>
    <source>
        <strain evidence="2">JCM 19294</strain>
    </source>
</reference>
<name>A0A090Q228_9FLAO</name>
<dbReference type="STRING" id="319236.BST91_11880"/>
<feature type="domain" description="Late embryogenesis abundant protein LEA-2 subgroup" evidence="1">
    <location>
        <begin position="51"/>
        <end position="146"/>
    </location>
</feature>
<dbReference type="PROSITE" id="PS51257">
    <property type="entry name" value="PROKAR_LIPOPROTEIN"/>
    <property type="match status" value="1"/>
</dbReference>
<dbReference type="Pfam" id="PF03168">
    <property type="entry name" value="LEA_2"/>
    <property type="match status" value="1"/>
</dbReference>
<accession>A0A090Q228</accession>
<dbReference type="eggNOG" id="COG5608">
    <property type="taxonomic scope" value="Bacteria"/>
</dbReference>
<dbReference type="RefSeq" id="WP_042276506.1">
    <property type="nucleotide sequence ID" value="NZ_BBML01000001.1"/>
</dbReference>
<protein>
    <recommendedName>
        <fullName evidence="1">Late embryogenesis abundant protein LEA-2 subgroup domain-containing protein</fullName>
    </recommendedName>
</protein>
<dbReference type="AlphaFoldDB" id="A0A090Q228"/>